<feature type="compositionally biased region" description="Polar residues" evidence="1">
    <location>
        <begin position="45"/>
        <end position="55"/>
    </location>
</feature>
<sequence>MKSFKKDFEQSRKFLIMFAFGLLLFGAINHPTMTAYASEAAAPGVSTTQQSIQQSDRWEGTGDTWRVRNANGNG</sequence>
<dbReference type="EMBL" id="DWYS01000023">
    <property type="protein sequence ID" value="HJB06594.1"/>
    <property type="molecule type" value="Genomic_DNA"/>
</dbReference>
<feature type="region of interest" description="Disordered" evidence="1">
    <location>
        <begin position="44"/>
        <end position="74"/>
    </location>
</feature>
<protein>
    <submittedName>
        <fullName evidence="2">Uncharacterized protein</fullName>
    </submittedName>
</protein>
<feature type="non-terminal residue" evidence="2">
    <location>
        <position position="74"/>
    </location>
</feature>
<reference evidence="2" key="2">
    <citation type="submission" date="2021-04" db="EMBL/GenBank/DDBJ databases">
        <authorList>
            <person name="Gilroy R."/>
        </authorList>
    </citation>
    <scope>NUCLEOTIDE SEQUENCE</scope>
    <source>
        <strain evidence="2">CHK188-4685</strain>
    </source>
</reference>
<evidence type="ECO:0000313" key="2">
    <source>
        <dbReference type="EMBL" id="HJB06594.1"/>
    </source>
</evidence>
<comment type="caution">
    <text evidence="2">The sequence shown here is derived from an EMBL/GenBank/DDBJ whole genome shotgun (WGS) entry which is preliminary data.</text>
</comment>
<gene>
    <name evidence="2" type="ORF">H9716_01875</name>
</gene>
<name>A0A9D2L5Z8_9FIRM</name>
<organism evidence="2 3">
    <name type="scientific">Candidatus Enterocloster faecavium</name>
    <dbReference type="NCBI Taxonomy" id="2838560"/>
    <lineage>
        <taxon>Bacteria</taxon>
        <taxon>Bacillati</taxon>
        <taxon>Bacillota</taxon>
        <taxon>Clostridia</taxon>
        <taxon>Lachnospirales</taxon>
        <taxon>Lachnospiraceae</taxon>
        <taxon>Enterocloster</taxon>
    </lineage>
</organism>
<accession>A0A9D2L5Z8</accession>
<proteinExistence type="predicted"/>
<dbReference type="AlphaFoldDB" id="A0A9D2L5Z8"/>
<evidence type="ECO:0000256" key="1">
    <source>
        <dbReference type="SAM" id="MobiDB-lite"/>
    </source>
</evidence>
<evidence type="ECO:0000313" key="3">
    <source>
        <dbReference type="Proteomes" id="UP000886804"/>
    </source>
</evidence>
<dbReference type="Proteomes" id="UP000886804">
    <property type="component" value="Unassembled WGS sequence"/>
</dbReference>
<reference evidence="2" key="1">
    <citation type="journal article" date="2021" name="PeerJ">
        <title>Extensive microbial diversity within the chicken gut microbiome revealed by metagenomics and culture.</title>
        <authorList>
            <person name="Gilroy R."/>
            <person name="Ravi A."/>
            <person name="Getino M."/>
            <person name="Pursley I."/>
            <person name="Horton D.L."/>
            <person name="Alikhan N.F."/>
            <person name="Baker D."/>
            <person name="Gharbi K."/>
            <person name="Hall N."/>
            <person name="Watson M."/>
            <person name="Adriaenssens E.M."/>
            <person name="Foster-Nyarko E."/>
            <person name="Jarju S."/>
            <person name="Secka A."/>
            <person name="Antonio M."/>
            <person name="Oren A."/>
            <person name="Chaudhuri R.R."/>
            <person name="La Ragione R."/>
            <person name="Hildebrand F."/>
            <person name="Pallen M.J."/>
        </authorList>
    </citation>
    <scope>NUCLEOTIDE SEQUENCE</scope>
    <source>
        <strain evidence="2">CHK188-4685</strain>
    </source>
</reference>